<dbReference type="SUPFAM" id="SSF48403">
    <property type="entry name" value="Ankyrin repeat"/>
    <property type="match status" value="1"/>
</dbReference>
<evidence type="ECO:0000313" key="11">
    <source>
        <dbReference type="Proteomes" id="UP001188597"/>
    </source>
</evidence>
<feature type="transmembrane region" description="Helical" evidence="8">
    <location>
        <begin position="572"/>
        <end position="592"/>
    </location>
</feature>
<evidence type="ECO:0000256" key="8">
    <source>
        <dbReference type="SAM" id="Phobius"/>
    </source>
</evidence>
<evidence type="ECO:0000259" key="9">
    <source>
        <dbReference type="Pfam" id="PF13962"/>
    </source>
</evidence>
<accession>A0AA89BHF1</accession>
<dbReference type="SMART" id="SM00248">
    <property type="entry name" value="ANK"/>
    <property type="match status" value="9"/>
</dbReference>
<dbReference type="Proteomes" id="UP001188597">
    <property type="component" value="Unassembled WGS sequence"/>
</dbReference>
<comment type="caution">
    <text evidence="10">The sequence shown here is derived from an EMBL/GenBank/DDBJ whole genome shotgun (WGS) entry which is preliminary data.</text>
</comment>
<comment type="subcellular location">
    <subcellularLocation>
        <location evidence="1">Membrane</location>
        <topology evidence="1">Multi-pass membrane protein</topology>
    </subcellularLocation>
</comment>
<dbReference type="Pfam" id="PF12796">
    <property type="entry name" value="Ank_2"/>
    <property type="match status" value="3"/>
</dbReference>
<dbReference type="Gene3D" id="1.25.40.20">
    <property type="entry name" value="Ankyrin repeat-containing domain"/>
    <property type="match status" value="3"/>
</dbReference>
<keyword evidence="11" id="KW-1185">Reference proteome</keyword>
<gene>
    <name evidence="10" type="ORF">RJ639_000174</name>
</gene>
<proteinExistence type="predicted"/>
<evidence type="ECO:0000256" key="1">
    <source>
        <dbReference type="ARBA" id="ARBA00004141"/>
    </source>
</evidence>
<dbReference type="InterPro" id="IPR026961">
    <property type="entry name" value="PGG_dom"/>
</dbReference>
<evidence type="ECO:0000256" key="4">
    <source>
        <dbReference type="ARBA" id="ARBA00022989"/>
    </source>
</evidence>
<dbReference type="GO" id="GO:0005886">
    <property type="term" value="C:plasma membrane"/>
    <property type="evidence" value="ECO:0007669"/>
    <property type="project" value="TreeGrafter"/>
</dbReference>
<keyword evidence="5 7" id="KW-0040">ANK repeat</keyword>
<name>A0AA89BHF1_9ASTE</name>
<keyword evidence="6 8" id="KW-0472">Membrane</keyword>
<feature type="transmembrane region" description="Helical" evidence="8">
    <location>
        <begin position="544"/>
        <end position="566"/>
    </location>
</feature>
<feature type="repeat" description="ANK" evidence="7">
    <location>
        <begin position="151"/>
        <end position="173"/>
    </location>
</feature>
<reference evidence="10" key="1">
    <citation type="submission" date="2022-12" db="EMBL/GenBank/DDBJ databases">
        <title>Draft genome assemblies for two species of Escallonia (Escalloniales).</title>
        <authorList>
            <person name="Chanderbali A."/>
            <person name="Dervinis C."/>
            <person name="Anghel I."/>
            <person name="Soltis D."/>
            <person name="Soltis P."/>
            <person name="Zapata F."/>
        </authorList>
    </citation>
    <scope>NUCLEOTIDE SEQUENCE</scope>
    <source>
        <strain evidence="10">UCBG64.0493</strain>
        <tissue evidence="10">Leaf</tissue>
    </source>
</reference>
<keyword evidence="4 8" id="KW-1133">Transmembrane helix</keyword>
<feature type="transmembrane region" description="Helical" evidence="8">
    <location>
        <begin position="500"/>
        <end position="524"/>
    </location>
</feature>
<dbReference type="InterPro" id="IPR036770">
    <property type="entry name" value="Ankyrin_rpt-contain_sf"/>
</dbReference>
<dbReference type="PANTHER" id="PTHR24186:SF50">
    <property type="entry name" value="ANKYRIN REPEAT-CONTAINING PROTEIN ITN1-LIKE ISOFORM X1"/>
    <property type="match status" value="1"/>
</dbReference>
<dbReference type="PROSITE" id="PS50088">
    <property type="entry name" value="ANK_REPEAT"/>
    <property type="match status" value="1"/>
</dbReference>
<dbReference type="PANTHER" id="PTHR24186">
    <property type="entry name" value="PROTEIN PHOSPHATASE 1 REGULATORY SUBUNIT"/>
    <property type="match status" value="1"/>
</dbReference>
<protein>
    <recommendedName>
        <fullName evidence="9">PGG domain-containing protein</fullName>
    </recommendedName>
</protein>
<sequence length="598" mass="66093">MVHGILCSTLEKKMDPGLYRAAMDGKVGLLKENKHKLEAQVTPNNNTILHIAAMFGNTDCVDEILGNCPSLLSHVNIKGDTAFHIAAREGHSFVTRALIKHAKALRIFAAVSNQGHSRFVHTFINCAKALDEELEKGFGSAKEMLRMTNEDGNTALHDAVQHCHLDVVKLLVREDPEFLHPANDSKETPLYLATEKGLVSIVSEIMKTCTSPSYGGPGGRTALHAAVVFNYEGCTNALLDWKPSLTKEVDMYGWTPLHYAARFGFVSRTMQLLTVDKSLAYIAASKNEKNAALHVAASQGHIGVMKVHFSECPDCWEMMNGRGQNILHIAVEYERKEVIKFIMKNSWAGYLINQKDVRGNTPLHLYASSNNFVVPELTKHHKLDLMSFNKENLTALDLVTKIDFYRTREAFIKGELKGVDASYGCHNIIDEDNERMLKIKKTRAKGKKELPADIRKVADTHLIVAALIATVTFAAGFTLPGGFDSNNGPNQGTAVLLRKAAFKAFVITDVVAMLSSAAAVFLYFMASFEDDKRKLIDEHYVPTLFLILIAMIATMLAFITGLYVALAPLPGLAITVCVIGGFSFLIFYKVIYKVLRSI</sequence>
<keyword evidence="2 8" id="KW-0812">Transmembrane</keyword>
<evidence type="ECO:0000256" key="7">
    <source>
        <dbReference type="PROSITE-ProRule" id="PRU00023"/>
    </source>
</evidence>
<dbReference type="PROSITE" id="PS50297">
    <property type="entry name" value="ANK_REP_REGION"/>
    <property type="match status" value="1"/>
</dbReference>
<dbReference type="AlphaFoldDB" id="A0AA89BHF1"/>
<evidence type="ECO:0000256" key="2">
    <source>
        <dbReference type="ARBA" id="ARBA00022692"/>
    </source>
</evidence>
<organism evidence="10 11">
    <name type="scientific">Escallonia herrerae</name>
    <dbReference type="NCBI Taxonomy" id="1293975"/>
    <lineage>
        <taxon>Eukaryota</taxon>
        <taxon>Viridiplantae</taxon>
        <taxon>Streptophyta</taxon>
        <taxon>Embryophyta</taxon>
        <taxon>Tracheophyta</taxon>
        <taxon>Spermatophyta</taxon>
        <taxon>Magnoliopsida</taxon>
        <taxon>eudicotyledons</taxon>
        <taxon>Gunneridae</taxon>
        <taxon>Pentapetalae</taxon>
        <taxon>asterids</taxon>
        <taxon>campanulids</taxon>
        <taxon>Escalloniales</taxon>
        <taxon>Escalloniaceae</taxon>
        <taxon>Escallonia</taxon>
    </lineage>
</organism>
<evidence type="ECO:0000313" key="10">
    <source>
        <dbReference type="EMBL" id="KAK3042450.1"/>
    </source>
</evidence>
<evidence type="ECO:0000256" key="5">
    <source>
        <dbReference type="ARBA" id="ARBA00023043"/>
    </source>
</evidence>
<evidence type="ECO:0000256" key="3">
    <source>
        <dbReference type="ARBA" id="ARBA00022737"/>
    </source>
</evidence>
<keyword evidence="3" id="KW-0677">Repeat</keyword>
<evidence type="ECO:0000256" key="6">
    <source>
        <dbReference type="ARBA" id="ARBA00023136"/>
    </source>
</evidence>
<feature type="domain" description="PGG" evidence="9">
    <location>
        <begin position="455"/>
        <end position="564"/>
    </location>
</feature>
<feature type="transmembrane region" description="Helical" evidence="8">
    <location>
        <begin position="462"/>
        <end position="480"/>
    </location>
</feature>
<dbReference type="Pfam" id="PF13962">
    <property type="entry name" value="PGG"/>
    <property type="match status" value="1"/>
</dbReference>
<dbReference type="InterPro" id="IPR002110">
    <property type="entry name" value="Ankyrin_rpt"/>
</dbReference>
<dbReference type="EMBL" id="JAVXUP010000020">
    <property type="protein sequence ID" value="KAK3042450.1"/>
    <property type="molecule type" value="Genomic_DNA"/>
</dbReference>